<protein>
    <submittedName>
        <fullName evidence="9">IS5 family transposase</fullName>
    </submittedName>
</protein>
<dbReference type="EMBL" id="QQWC01000010">
    <property type="protein sequence ID" value="REJ38716.1"/>
    <property type="molecule type" value="Genomic_DNA"/>
</dbReference>
<name>A0A3E0KTV7_9CHRO</name>
<keyword evidence="5" id="KW-0238">DNA-binding</keyword>
<evidence type="ECO:0000256" key="6">
    <source>
        <dbReference type="ARBA" id="ARBA00023172"/>
    </source>
</evidence>
<dbReference type="NCBIfam" id="NF033581">
    <property type="entry name" value="transpos_IS5_4"/>
    <property type="match status" value="1"/>
</dbReference>
<sequence>MTYEKVKNLNPEEFKRFCGVYPETFKDMVKVLAAEKVLQKKSGRPSKLSLEDQILMTLEYLREYRTYFHLAINWEINETTALRITRRVEGILMKSGLFNLPGKKTVQQANSDLEVVVVDVAEHEIERPQKKQKDYYSGKQGYHTIKSQVLAAQKTGMIICTAHGKGRIHDFNLWKNSQIGIDKSIECLADKGYQGIQKQHENSRIPYKKKKNQELSSEEKEFNRQLSRERIIIEHIHRSLKIFRILSSRYRNRRRRFGLRFNLIAGIYNYELALGYHQVAE</sequence>
<keyword evidence="4" id="KW-0479">Metal-binding</keyword>
<dbReference type="GO" id="GO:0006310">
    <property type="term" value="P:DNA recombination"/>
    <property type="evidence" value="ECO:0007669"/>
    <property type="project" value="UniProtKB-KW"/>
</dbReference>
<keyword evidence="6" id="KW-0233">DNA recombination</keyword>
<dbReference type="GO" id="GO:0032196">
    <property type="term" value="P:transposition"/>
    <property type="evidence" value="ECO:0007669"/>
    <property type="project" value="UniProtKB-KW"/>
</dbReference>
<evidence type="ECO:0000313" key="10">
    <source>
        <dbReference type="EMBL" id="REJ38716.1"/>
    </source>
</evidence>
<dbReference type="EMBL" id="QQWC01000007">
    <property type="protein sequence ID" value="REJ39525.1"/>
    <property type="molecule type" value="Genomic_DNA"/>
</dbReference>
<evidence type="ECO:0000259" key="7">
    <source>
        <dbReference type="Pfam" id="PF13359"/>
    </source>
</evidence>
<organism evidence="9 14">
    <name type="scientific">Microcystis flos-aquae TF09</name>
    <dbReference type="NCBI Taxonomy" id="2060473"/>
    <lineage>
        <taxon>Bacteria</taxon>
        <taxon>Bacillati</taxon>
        <taxon>Cyanobacteriota</taxon>
        <taxon>Cyanophyceae</taxon>
        <taxon>Oscillatoriophycideae</taxon>
        <taxon>Chroococcales</taxon>
        <taxon>Microcystaceae</taxon>
        <taxon>Microcystis</taxon>
    </lineage>
</organism>
<reference evidence="9 14" key="1">
    <citation type="submission" date="2017-10" db="EMBL/GenBank/DDBJ databases">
        <title>A large-scale comparative metagenomic study reveals the eutrophication-driven functional interactions in six Microcystis-epibionts communities.</title>
        <authorList>
            <person name="Li Q."/>
            <person name="Lin F."/>
        </authorList>
    </citation>
    <scope>NUCLEOTIDE SEQUENCE [LARGE SCALE GENOMIC DNA]</scope>
    <source>
        <strain evidence="9">TF09</strain>
    </source>
</reference>
<comment type="cofactor">
    <cofactor evidence="1">
        <name>a divalent metal cation</name>
        <dbReference type="ChEBI" id="CHEBI:60240"/>
    </cofactor>
</comment>
<comment type="similarity">
    <text evidence="2">Belongs to the transposase 11 family.</text>
</comment>
<feature type="domain" description="Transposase Helix-turn-helix" evidence="8">
    <location>
        <begin position="47"/>
        <end position="96"/>
    </location>
</feature>
<dbReference type="GO" id="GO:0003677">
    <property type="term" value="F:DNA binding"/>
    <property type="evidence" value="ECO:0007669"/>
    <property type="project" value="UniProtKB-KW"/>
</dbReference>
<evidence type="ECO:0000256" key="5">
    <source>
        <dbReference type="ARBA" id="ARBA00023125"/>
    </source>
</evidence>
<evidence type="ECO:0000256" key="2">
    <source>
        <dbReference type="ARBA" id="ARBA00010075"/>
    </source>
</evidence>
<dbReference type="Pfam" id="PF13613">
    <property type="entry name" value="HTH_Tnp_4"/>
    <property type="match status" value="1"/>
</dbReference>
<evidence type="ECO:0000256" key="4">
    <source>
        <dbReference type="ARBA" id="ARBA00022723"/>
    </source>
</evidence>
<evidence type="ECO:0000313" key="11">
    <source>
        <dbReference type="EMBL" id="REJ38751.1"/>
    </source>
</evidence>
<feature type="domain" description="DDE Tnp4" evidence="7">
    <location>
        <begin position="118"/>
        <end position="256"/>
    </location>
</feature>
<dbReference type="EMBL" id="QQWC01000001">
    <property type="protein sequence ID" value="REJ44174.1"/>
    <property type="molecule type" value="Genomic_DNA"/>
</dbReference>
<dbReference type="PANTHER" id="PTHR23080">
    <property type="entry name" value="THAP DOMAIN PROTEIN"/>
    <property type="match status" value="1"/>
</dbReference>
<dbReference type="Pfam" id="PF13359">
    <property type="entry name" value="DDE_Tnp_4"/>
    <property type="match status" value="1"/>
</dbReference>
<evidence type="ECO:0000256" key="1">
    <source>
        <dbReference type="ARBA" id="ARBA00001968"/>
    </source>
</evidence>
<comment type="caution">
    <text evidence="9">The sequence shown here is derived from an EMBL/GenBank/DDBJ whole genome shotgun (WGS) entry which is preliminary data.</text>
</comment>
<dbReference type="GO" id="GO:0046872">
    <property type="term" value="F:metal ion binding"/>
    <property type="evidence" value="ECO:0007669"/>
    <property type="project" value="UniProtKB-KW"/>
</dbReference>
<proteinExistence type="inferred from homology"/>
<dbReference type="AlphaFoldDB" id="A0A3E0KTV7"/>
<gene>
    <name evidence="13" type="ORF">DWQ54_01095</name>
    <name evidence="12" type="ORF">DWQ54_22475</name>
    <name evidence="10" type="ORF">DWQ54_25245</name>
    <name evidence="11" type="ORF">DWQ54_25390</name>
    <name evidence="9" type="ORF">DWQ54_25725</name>
</gene>
<dbReference type="InterPro" id="IPR047959">
    <property type="entry name" value="Transpos_IS5"/>
</dbReference>
<evidence type="ECO:0000313" key="14">
    <source>
        <dbReference type="Proteomes" id="UP000256873"/>
    </source>
</evidence>
<evidence type="ECO:0000313" key="9">
    <source>
        <dbReference type="EMBL" id="REJ38587.1"/>
    </source>
</evidence>
<dbReference type="InterPro" id="IPR027805">
    <property type="entry name" value="Transposase_HTH_dom"/>
</dbReference>
<accession>A0A3E0KTV7</accession>
<evidence type="ECO:0000259" key="8">
    <source>
        <dbReference type="Pfam" id="PF13613"/>
    </source>
</evidence>
<evidence type="ECO:0000313" key="12">
    <source>
        <dbReference type="EMBL" id="REJ39525.1"/>
    </source>
</evidence>
<evidence type="ECO:0000313" key="13">
    <source>
        <dbReference type="EMBL" id="REJ44174.1"/>
    </source>
</evidence>
<dbReference type="InterPro" id="IPR027806">
    <property type="entry name" value="HARBI1_dom"/>
</dbReference>
<dbReference type="EMBL" id="QQWC01000010">
    <property type="protein sequence ID" value="REJ38751.1"/>
    <property type="molecule type" value="Genomic_DNA"/>
</dbReference>
<dbReference type="Proteomes" id="UP000256873">
    <property type="component" value="Unassembled WGS sequence"/>
</dbReference>
<keyword evidence="3" id="KW-0815">Transposition</keyword>
<evidence type="ECO:0000256" key="3">
    <source>
        <dbReference type="ARBA" id="ARBA00022578"/>
    </source>
</evidence>
<dbReference type="EMBL" id="QQWC01000011">
    <property type="protein sequence ID" value="REJ38587.1"/>
    <property type="molecule type" value="Genomic_DNA"/>
</dbReference>